<dbReference type="SUPFAM" id="SSF48230">
    <property type="entry name" value="Chondroitin AC/alginate lyase"/>
    <property type="match status" value="1"/>
</dbReference>
<feature type="domain" description="Alginate lyase" evidence="5">
    <location>
        <begin position="173"/>
        <end position="302"/>
    </location>
</feature>
<sequence>MRIGEKLQQYRWAEEIAGQLERELAPLLGAEPVIPAEPGGWWHQYVCPEHHTELLFDPLEEDATEFLCPYGCALHGEPYRGAWLVMKHQSCARFALEAAALYAAGRGRRYADWSAGVLLRYAEQFPKYPVHPEAEGWMLKGRAFHQALTEAIWATTLLRAGLLLTDEGYEFAEAEKLDLFFAMLEESMTQARKLLAEEQGKPESNYTAWLNAALACVYARNRDETKMRELVDGFAGLKHHLTIGVNPDQMEYEGTTYYHVFVLRAYFIAAEMAERFGIDLYAARGEQGQSFEGMLDVLADLANERGELPALHDGPYRRVPYSREIAETVEIGYARYGKAGCVPILREAYRYMYGSPQRAGLEALLYGQGSWEPDARSEDEAQAKQRGSRLLETSGFVIGRRPGGRLSFYADYGPHGGSHGHDDKLHLTIAGRDGWLAPELGMVPYGSGLRKDWYACAQSHNTVAVNNRSQAAHTGELVRYEDGESGTYVWLRSTEAYPGCRLERHLWLTDRWLLDWFVAELDSEATIDWWMHSPRLEPAYRRELWQPPANRLLDDGEGPYRFVRPLAEWTAGSGESVCSVEMSAAAGGEGAALSMLAPPGSRIMLAETPGPADNPARSMNGLLHRQHGTSASFVTAYSDSSRPAAFAGPEAAAAGTRAVELSWPGERWRARLDPAEGLRLERI</sequence>
<dbReference type="Gene3D" id="2.70.98.70">
    <property type="match status" value="1"/>
</dbReference>
<evidence type="ECO:0000313" key="8">
    <source>
        <dbReference type="Proteomes" id="UP001057134"/>
    </source>
</evidence>
<evidence type="ECO:0000256" key="2">
    <source>
        <dbReference type="ARBA" id="ARBA00022729"/>
    </source>
</evidence>
<evidence type="ECO:0000313" key="7">
    <source>
        <dbReference type="EMBL" id="UQZ82633.1"/>
    </source>
</evidence>
<dbReference type="RefSeq" id="WP_249864749.1">
    <property type="nucleotide sequence ID" value="NZ_CP027059.1"/>
</dbReference>
<keyword evidence="3" id="KW-0574">Periplasm</keyword>
<evidence type="ECO:0000256" key="4">
    <source>
        <dbReference type="ARBA" id="ARBA00023239"/>
    </source>
</evidence>
<accession>A0ABY4RM18</accession>
<dbReference type="PANTHER" id="PTHR39210:SF1">
    <property type="entry name" value="HEPARIN-SULFATE LYASE"/>
    <property type="match status" value="1"/>
</dbReference>
<evidence type="ECO:0000259" key="6">
    <source>
        <dbReference type="Pfam" id="PF07940"/>
    </source>
</evidence>
<dbReference type="Pfam" id="PF07940">
    <property type="entry name" value="Hepar_II_III_C"/>
    <property type="match status" value="1"/>
</dbReference>
<organism evidence="7 8">
    <name type="scientific">Paenibacillus konkukensis</name>
    <dbReference type="NCBI Taxonomy" id="2020716"/>
    <lineage>
        <taxon>Bacteria</taxon>
        <taxon>Bacillati</taxon>
        <taxon>Bacillota</taxon>
        <taxon>Bacilli</taxon>
        <taxon>Bacillales</taxon>
        <taxon>Paenibacillaceae</taxon>
        <taxon>Paenibacillus</taxon>
    </lineage>
</organism>
<gene>
    <name evidence="7" type="ORF">SK3146_01791</name>
</gene>
<evidence type="ECO:0000256" key="3">
    <source>
        <dbReference type="ARBA" id="ARBA00022764"/>
    </source>
</evidence>
<evidence type="ECO:0000259" key="5">
    <source>
        <dbReference type="Pfam" id="PF05426"/>
    </source>
</evidence>
<reference evidence="7" key="1">
    <citation type="submission" date="2018-02" db="EMBL/GenBank/DDBJ databases">
        <authorList>
            <person name="Kim S.-K."/>
            <person name="Jung H.-I."/>
            <person name="Lee S.-W."/>
        </authorList>
    </citation>
    <scope>NUCLEOTIDE SEQUENCE</scope>
    <source>
        <strain evidence="7">SK3146</strain>
    </source>
</reference>
<dbReference type="InterPro" id="IPR008397">
    <property type="entry name" value="Alginate_lyase_dom"/>
</dbReference>
<keyword evidence="4" id="KW-0456">Lyase</keyword>
<feature type="domain" description="Heparinase II/III-like C-terminal" evidence="6">
    <location>
        <begin position="385"/>
        <end position="528"/>
    </location>
</feature>
<dbReference type="EMBL" id="CP027059">
    <property type="protein sequence ID" value="UQZ82633.1"/>
    <property type="molecule type" value="Genomic_DNA"/>
</dbReference>
<keyword evidence="2" id="KW-0732">Signal</keyword>
<dbReference type="InterPro" id="IPR012480">
    <property type="entry name" value="Hepar_II_III_C"/>
</dbReference>
<evidence type="ECO:0000256" key="1">
    <source>
        <dbReference type="ARBA" id="ARBA00004418"/>
    </source>
</evidence>
<protein>
    <submittedName>
        <fullName evidence="7">Heparinase II/III-like protein</fullName>
    </submittedName>
</protein>
<dbReference type="Pfam" id="PF05426">
    <property type="entry name" value="Alginate_lyase"/>
    <property type="match status" value="1"/>
</dbReference>
<dbReference type="Proteomes" id="UP001057134">
    <property type="component" value="Chromosome"/>
</dbReference>
<name>A0ABY4RM18_9BACL</name>
<keyword evidence="8" id="KW-1185">Reference proteome</keyword>
<dbReference type="InterPro" id="IPR008929">
    <property type="entry name" value="Chondroitin_lyas"/>
</dbReference>
<comment type="subcellular location">
    <subcellularLocation>
        <location evidence="1">Periplasm</location>
    </subcellularLocation>
</comment>
<dbReference type="Gene3D" id="1.50.10.100">
    <property type="entry name" value="Chondroitin AC/alginate lyase"/>
    <property type="match status" value="1"/>
</dbReference>
<reference evidence="7" key="2">
    <citation type="journal article" date="2021" name="J Anim Sci Technol">
        <title>Complete genome sequence of Paenibacillus konkukensis sp. nov. SK3146 as a potential probiotic strain.</title>
        <authorList>
            <person name="Jung H.I."/>
            <person name="Park S."/>
            <person name="Niu K.M."/>
            <person name="Lee S.W."/>
            <person name="Kothari D."/>
            <person name="Yi K.J."/>
            <person name="Kim S.K."/>
        </authorList>
    </citation>
    <scope>NUCLEOTIDE SEQUENCE</scope>
    <source>
        <strain evidence="7">SK3146</strain>
    </source>
</reference>
<proteinExistence type="predicted"/>
<dbReference type="PANTHER" id="PTHR39210">
    <property type="entry name" value="HEPARIN-SULFATE LYASE"/>
    <property type="match status" value="1"/>
</dbReference>